<organism evidence="3 4">
    <name type="scientific">Actinomadura alba</name>
    <dbReference type="NCBI Taxonomy" id="406431"/>
    <lineage>
        <taxon>Bacteria</taxon>
        <taxon>Bacillati</taxon>
        <taxon>Actinomycetota</taxon>
        <taxon>Actinomycetes</taxon>
        <taxon>Streptosporangiales</taxon>
        <taxon>Thermomonosporaceae</taxon>
        <taxon>Actinomadura</taxon>
    </lineage>
</organism>
<dbReference type="Gene3D" id="3.30.200.100">
    <property type="entry name" value="MucB/RseB, C-terminal domain"/>
    <property type="match status" value="1"/>
</dbReference>
<reference evidence="3 4" key="1">
    <citation type="submission" date="2020-06" db="EMBL/GenBank/DDBJ databases">
        <title>Actinomadura xiongansis sp. nov., isolated from soil of Baiyangdian.</title>
        <authorList>
            <person name="Zhang X."/>
        </authorList>
    </citation>
    <scope>NUCLEOTIDE SEQUENCE [LARGE SCALE GENOMIC DNA]</scope>
    <source>
        <strain evidence="3 4">HBUM206468</strain>
    </source>
</reference>
<sequence>MSTPSRRPAPAAQPADGPAHNLVVGGFAAAVLLLSLVTAGDAIAARRPGSDPDALKMLGDAAGAARTTTYEGTQTTTTWSRGAPATAQERVAHNLGTGTFVRGRAVDRRSDARQAGVEEVHGGLGGFSGSMLDLLARNYSVVRADDGSICGRTAHVIEARRPDGSAAGRFWIDRDTGLMLHRELLDPVGRVANVTGFRSLSVIRPGAGTSGTSGERPDASPPPGRPLASAELGDLRDHGWALPEGLPGGLSLREARRSGEVVHLSYSDGLSMVSVFVQRGRLDERRFARWHRKITAGRTVFQQDALHRWAVWENGGYVYTVLADAPEGTSDAIAAAMPRSGAGFWQRLGRGFRRLNPFD</sequence>
<evidence type="ECO:0000259" key="2">
    <source>
        <dbReference type="Pfam" id="PF03888"/>
    </source>
</evidence>
<protein>
    <recommendedName>
        <fullName evidence="2">MucB/RseB N-terminal domain-containing protein</fullName>
    </recommendedName>
</protein>
<feature type="domain" description="MucB/RseB N-terminal" evidence="2">
    <location>
        <begin position="132"/>
        <end position="201"/>
    </location>
</feature>
<comment type="caution">
    <text evidence="3">The sequence shown here is derived from an EMBL/GenBank/DDBJ whole genome shotgun (WGS) entry which is preliminary data.</text>
</comment>
<dbReference type="Pfam" id="PF03888">
    <property type="entry name" value="MucB_RseB"/>
    <property type="match status" value="1"/>
</dbReference>
<dbReference type="EMBL" id="JABVEC010000046">
    <property type="protein sequence ID" value="MBC6470689.1"/>
    <property type="molecule type" value="Genomic_DNA"/>
</dbReference>
<proteinExistence type="predicted"/>
<dbReference type="InterPro" id="IPR038484">
    <property type="entry name" value="MucB/RseB_C_sf"/>
</dbReference>
<keyword evidence="4" id="KW-1185">Reference proteome</keyword>
<name>A0ABR7M0P7_9ACTN</name>
<accession>A0ABR7M0P7</accession>
<gene>
    <name evidence="3" type="ORF">HKK74_35140</name>
</gene>
<dbReference type="Gene3D" id="2.50.20.10">
    <property type="entry name" value="Lipoprotein localisation LolA/LolB/LppX"/>
    <property type="match status" value="1"/>
</dbReference>
<evidence type="ECO:0000313" key="3">
    <source>
        <dbReference type="EMBL" id="MBC6470689.1"/>
    </source>
</evidence>
<dbReference type="Proteomes" id="UP000805614">
    <property type="component" value="Unassembled WGS sequence"/>
</dbReference>
<evidence type="ECO:0000256" key="1">
    <source>
        <dbReference type="SAM" id="MobiDB-lite"/>
    </source>
</evidence>
<dbReference type="InterPro" id="IPR033434">
    <property type="entry name" value="MucB/RseB_N"/>
</dbReference>
<evidence type="ECO:0000313" key="4">
    <source>
        <dbReference type="Proteomes" id="UP000805614"/>
    </source>
</evidence>
<dbReference type="RefSeq" id="WP_187247731.1">
    <property type="nucleotide sequence ID" value="NZ_BAAAOK010000011.1"/>
</dbReference>
<feature type="region of interest" description="Disordered" evidence="1">
    <location>
        <begin position="203"/>
        <end position="230"/>
    </location>
</feature>